<gene>
    <name evidence="1" type="ORF">PPG34_10515</name>
</gene>
<dbReference type="Proteomes" id="UP001250932">
    <property type="component" value="Unassembled WGS sequence"/>
</dbReference>
<protein>
    <submittedName>
        <fullName evidence="1">Uncharacterized protein</fullName>
    </submittedName>
</protein>
<evidence type="ECO:0000313" key="2">
    <source>
        <dbReference type="Proteomes" id="UP001250932"/>
    </source>
</evidence>
<name>A0ABU3K8Q9_9BACT</name>
<organism evidence="1 2">
    <name type="scientific">Candidatus Nitronereus thalassa</name>
    <dbReference type="NCBI Taxonomy" id="3020898"/>
    <lineage>
        <taxon>Bacteria</taxon>
        <taxon>Pseudomonadati</taxon>
        <taxon>Nitrospirota</taxon>
        <taxon>Nitrospiria</taxon>
        <taxon>Nitrospirales</taxon>
        <taxon>Nitrospiraceae</taxon>
        <taxon>Candidatus Nitronereus</taxon>
    </lineage>
</organism>
<dbReference type="RefSeq" id="WP_313833240.1">
    <property type="nucleotide sequence ID" value="NZ_JAQOUE010000001.1"/>
</dbReference>
<accession>A0ABU3K8Q9</accession>
<reference evidence="1 2" key="1">
    <citation type="journal article" date="2023" name="ISME J.">
        <title>Cultivation and genomic characterization of novel and ubiquitous marine nitrite-oxidizing bacteria from the Nitrospirales.</title>
        <authorList>
            <person name="Mueller A.J."/>
            <person name="Daebeler A."/>
            <person name="Herbold C.W."/>
            <person name="Kirkegaard R.H."/>
            <person name="Daims H."/>
        </authorList>
    </citation>
    <scope>NUCLEOTIDE SEQUENCE [LARGE SCALE GENOMIC DNA]</scope>
    <source>
        <strain evidence="1 2">EB</strain>
    </source>
</reference>
<proteinExistence type="predicted"/>
<dbReference type="EMBL" id="JAQOUE010000001">
    <property type="protein sequence ID" value="MDT7042785.1"/>
    <property type="molecule type" value="Genomic_DNA"/>
</dbReference>
<comment type="caution">
    <text evidence="1">The sequence shown here is derived from an EMBL/GenBank/DDBJ whole genome shotgun (WGS) entry which is preliminary data.</text>
</comment>
<keyword evidence="2" id="KW-1185">Reference proteome</keyword>
<evidence type="ECO:0000313" key="1">
    <source>
        <dbReference type="EMBL" id="MDT7042785.1"/>
    </source>
</evidence>
<sequence length="67" mass="7509">MTAEKANLLQDVWKTKHGSQVCSHSRIIEPLEPKNQRNGYHVVCRECGSIILDPYNSFAVGMTVHVA</sequence>